<dbReference type="InterPro" id="IPR008972">
    <property type="entry name" value="Cupredoxin"/>
</dbReference>
<evidence type="ECO:0000313" key="4">
    <source>
        <dbReference type="EMBL" id="RVX21993.1"/>
    </source>
</evidence>
<evidence type="ECO:0000256" key="1">
    <source>
        <dbReference type="SAM" id="Phobius"/>
    </source>
</evidence>
<dbReference type="GO" id="GO:0009055">
    <property type="term" value="F:electron transfer activity"/>
    <property type="evidence" value="ECO:0007669"/>
    <property type="project" value="InterPro"/>
</dbReference>
<reference evidence="4 5" key="1">
    <citation type="journal article" date="2018" name="PLoS Genet.">
        <title>Population sequencing reveals clonal diversity and ancestral inbreeding in the grapevine cultivar Chardonnay.</title>
        <authorList>
            <person name="Roach M.J."/>
            <person name="Johnson D.L."/>
            <person name="Bohlmann J."/>
            <person name="van Vuuren H.J."/>
            <person name="Jones S.J."/>
            <person name="Pretorius I.S."/>
            <person name="Schmidt S.A."/>
            <person name="Borneman A.R."/>
        </authorList>
    </citation>
    <scope>NUCLEOTIDE SEQUENCE [LARGE SCALE GENOMIC DNA]</scope>
    <source>
        <strain evidence="5">cv. Chardonnay</strain>
        <tissue evidence="4">Leaf</tissue>
    </source>
</reference>
<dbReference type="Gene3D" id="2.60.40.420">
    <property type="entry name" value="Cupredoxins - blue copper proteins"/>
    <property type="match status" value="1"/>
</dbReference>
<dbReference type="AlphaFoldDB" id="A0A438KLA3"/>
<keyword evidence="1" id="KW-1133">Transmembrane helix</keyword>
<evidence type="ECO:0000256" key="2">
    <source>
        <dbReference type="SAM" id="SignalP"/>
    </source>
</evidence>
<dbReference type="Proteomes" id="UP000288805">
    <property type="component" value="Unassembled WGS sequence"/>
</dbReference>
<gene>
    <name evidence="4" type="ORF">CK203_001289</name>
</gene>
<sequence length="101" mass="10992">MGMVGRRFSLLLLVVVATLQLSFAAVYKVGDSAGWTTIGNVDYKKWASTKTFHVGDIIRTTEEKGKENAENYLGMGSFVKLLLAFSFPFTSLVLSQPPNGG</sequence>
<keyword evidence="1" id="KW-0812">Transmembrane</keyword>
<dbReference type="Pfam" id="PF02298">
    <property type="entry name" value="Cu_bind_like"/>
    <property type="match status" value="1"/>
</dbReference>
<name>A0A438KLA3_VITVI</name>
<feature type="chain" id="PRO_5019206888" description="Phytocyanin domain-containing protein" evidence="2">
    <location>
        <begin position="25"/>
        <end position="101"/>
    </location>
</feature>
<feature type="transmembrane region" description="Helical" evidence="1">
    <location>
        <begin position="72"/>
        <end position="94"/>
    </location>
</feature>
<keyword evidence="2" id="KW-0732">Signal</keyword>
<organism evidence="4 5">
    <name type="scientific">Vitis vinifera</name>
    <name type="common">Grape</name>
    <dbReference type="NCBI Taxonomy" id="29760"/>
    <lineage>
        <taxon>Eukaryota</taxon>
        <taxon>Viridiplantae</taxon>
        <taxon>Streptophyta</taxon>
        <taxon>Embryophyta</taxon>
        <taxon>Tracheophyta</taxon>
        <taxon>Spermatophyta</taxon>
        <taxon>Magnoliopsida</taxon>
        <taxon>eudicotyledons</taxon>
        <taxon>Gunneridae</taxon>
        <taxon>Pentapetalae</taxon>
        <taxon>rosids</taxon>
        <taxon>Vitales</taxon>
        <taxon>Vitaceae</taxon>
        <taxon>Viteae</taxon>
        <taxon>Vitis</taxon>
    </lineage>
</organism>
<comment type="caution">
    <text evidence="4">The sequence shown here is derived from an EMBL/GenBank/DDBJ whole genome shotgun (WGS) entry which is preliminary data.</text>
</comment>
<dbReference type="OrthoDB" id="1933492at2759"/>
<protein>
    <recommendedName>
        <fullName evidence="3">Phytocyanin domain-containing protein</fullName>
    </recommendedName>
</protein>
<dbReference type="SUPFAM" id="SSF49503">
    <property type="entry name" value="Cupredoxins"/>
    <property type="match status" value="1"/>
</dbReference>
<dbReference type="InterPro" id="IPR003245">
    <property type="entry name" value="Phytocyanin_dom"/>
</dbReference>
<dbReference type="PROSITE" id="PS51485">
    <property type="entry name" value="PHYTOCYANIN"/>
    <property type="match status" value="1"/>
</dbReference>
<proteinExistence type="predicted"/>
<dbReference type="EMBL" id="QGNW01000004">
    <property type="protein sequence ID" value="RVX21993.1"/>
    <property type="molecule type" value="Genomic_DNA"/>
</dbReference>
<evidence type="ECO:0000259" key="3">
    <source>
        <dbReference type="PROSITE" id="PS51485"/>
    </source>
</evidence>
<feature type="domain" description="Phytocyanin" evidence="3">
    <location>
        <begin position="25"/>
        <end position="101"/>
    </location>
</feature>
<feature type="signal peptide" evidence="2">
    <location>
        <begin position="1"/>
        <end position="24"/>
    </location>
</feature>
<keyword evidence="1" id="KW-0472">Membrane</keyword>
<accession>A0A438KLA3</accession>
<evidence type="ECO:0000313" key="5">
    <source>
        <dbReference type="Proteomes" id="UP000288805"/>
    </source>
</evidence>